<proteinExistence type="predicted"/>
<dbReference type="Proteomes" id="UP001259659">
    <property type="component" value="Unassembled WGS sequence"/>
</dbReference>
<keyword evidence="2" id="KW-1185">Reference proteome</keyword>
<comment type="caution">
    <text evidence="1">The sequence shown here is derived from an EMBL/GenBank/DDBJ whole genome shotgun (WGS) entry which is preliminary data.</text>
</comment>
<evidence type="ECO:0000313" key="2">
    <source>
        <dbReference type="Proteomes" id="UP001259659"/>
    </source>
</evidence>
<dbReference type="InterPro" id="IPR055808">
    <property type="entry name" value="DUF7384"/>
</dbReference>
<gene>
    <name evidence="1" type="ORF">NDI56_11690</name>
</gene>
<reference evidence="1 2" key="1">
    <citation type="submission" date="2022-06" db="EMBL/GenBank/DDBJ databases">
        <title>Haloarcula sp. a new haloarchaeum isolate from saline soil.</title>
        <authorList>
            <person name="Strakova D."/>
            <person name="Galisteo C."/>
            <person name="Sanchez-Porro C."/>
            <person name="Ventosa A."/>
        </authorList>
    </citation>
    <scope>NUCLEOTIDE SEQUENCE [LARGE SCALE GENOMIC DNA]</scope>
    <source>
        <strain evidence="1 2">S1CR25-12</strain>
    </source>
</reference>
<accession>A0ABU2FE16</accession>
<evidence type="ECO:0000313" key="1">
    <source>
        <dbReference type="EMBL" id="MDS0260056.1"/>
    </source>
</evidence>
<sequence length="155" mass="16551">MSEVAARVVADADVLAADLLCGGDAREALDHVRRHSWVTLVASDQLLADAEAVVAALADDALAADWRERIEAEREPVDHPDGDHPALASAYRGDAAHVLSYDETLRSAKTGMALKEHMQVSVRTPDAFAALFDAESLYGFVEGGAYPGPDRDPRG</sequence>
<evidence type="ECO:0008006" key="3">
    <source>
        <dbReference type="Google" id="ProtNLM"/>
    </source>
</evidence>
<dbReference type="RefSeq" id="WP_310919722.1">
    <property type="nucleotide sequence ID" value="NZ_JAMQON010000003.1"/>
</dbReference>
<dbReference type="EMBL" id="JAMQON010000003">
    <property type="protein sequence ID" value="MDS0260056.1"/>
    <property type="molecule type" value="Genomic_DNA"/>
</dbReference>
<dbReference type="Pfam" id="PF24109">
    <property type="entry name" value="DUF7384"/>
    <property type="match status" value="1"/>
</dbReference>
<name>A0ABU2FE16_9EURY</name>
<organism evidence="1 2">
    <name type="scientific">Haloarcula saliterrae</name>
    <dbReference type="NCBI Taxonomy" id="2950534"/>
    <lineage>
        <taxon>Archaea</taxon>
        <taxon>Methanobacteriati</taxon>
        <taxon>Methanobacteriota</taxon>
        <taxon>Stenosarchaea group</taxon>
        <taxon>Halobacteria</taxon>
        <taxon>Halobacteriales</taxon>
        <taxon>Haloarculaceae</taxon>
        <taxon>Haloarcula</taxon>
    </lineage>
</organism>
<protein>
    <recommendedName>
        <fullName evidence="3">PIN domain-containing protein</fullName>
    </recommendedName>
</protein>